<gene>
    <name evidence="1" type="ORF">PMAYCL1PPCAC_09105</name>
</gene>
<name>A0AAN4ZKY8_9BILA</name>
<protein>
    <submittedName>
        <fullName evidence="1">Uncharacterized protein</fullName>
    </submittedName>
</protein>
<feature type="non-terminal residue" evidence="1">
    <location>
        <position position="194"/>
    </location>
</feature>
<dbReference type="AlphaFoldDB" id="A0AAN4ZKY8"/>
<comment type="caution">
    <text evidence="1">The sequence shown here is derived from an EMBL/GenBank/DDBJ whole genome shotgun (WGS) entry which is preliminary data.</text>
</comment>
<reference evidence="2" key="1">
    <citation type="submission" date="2022-10" db="EMBL/GenBank/DDBJ databases">
        <title>Genome assembly of Pristionchus species.</title>
        <authorList>
            <person name="Yoshida K."/>
            <person name="Sommer R.J."/>
        </authorList>
    </citation>
    <scope>NUCLEOTIDE SEQUENCE [LARGE SCALE GENOMIC DNA]</scope>
    <source>
        <strain evidence="2">RS5460</strain>
    </source>
</reference>
<dbReference type="Proteomes" id="UP001328107">
    <property type="component" value="Unassembled WGS sequence"/>
</dbReference>
<proteinExistence type="predicted"/>
<organism evidence="1 2">
    <name type="scientific">Pristionchus mayeri</name>
    <dbReference type="NCBI Taxonomy" id="1317129"/>
    <lineage>
        <taxon>Eukaryota</taxon>
        <taxon>Metazoa</taxon>
        <taxon>Ecdysozoa</taxon>
        <taxon>Nematoda</taxon>
        <taxon>Chromadorea</taxon>
        <taxon>Rhabditida</taxon>
        <taxon>Rhabditina</taxon>
        <taxon>Diplogasteromorpha</taxon>
        <taxon>Diplogasteroidea</taxon>
        <taxon>Neodiplogasteridae</taxon>
        <taxon>Pristionchus</taxon>
    </lineage>
</organism>
<sequence length="194" mass="22300">MSDMLDWDPREIEILGIHRGKVFYLRYDPANTQSSVRKIGKHENVIEVSSNEWRNFNMYANDSSPLIYITRFDNDFVILDSDIMEFLPPLRLGNLWKIRKIAYVHNEVIVAHARAVGNDYLVTAQLPYEFASATGDCRTHEKDEDKQTCSSSTVRMCIKEDCGMHNQLLCLVCTLDGGHGGHVVKYDVKMEKVR</sequence>
<keyword evidence="2" id="KW-1185">Reference proteome</keyword>
<accession>A0AAN4ZKY8</accession>
<evidence type="ECO:0000313" key="2">
    <source>
        <dbReference type="Proteomes" id="UP001328107"/>
    </source>
</evidence>
<evidence type="ECO:0000313" key="1">
    <source>
        <dbReference type="EMBL" id="GMR38910.1"/>
    </source>
</evidence>
<dbReference type="EMBL" id="BTRK01000002">
    <property type="protein sequence ID" value="GMR38910.1"/>
    <property type="molecule type" value="Genomic_DNA"/>
</dbReference>